<dbReference type="STRING" id="100884.GCA_000269565_03205"/>
<dbReference type="eggNOG" id="ENOG5033P2F">
    <property type="taxonomic scope" value="Bacteria"/>
</dbReference>
<evidence type="ECO:0000313" key="1">
    <source>
        <dbReference type="EMBL" id="EFW05413.1"/>
    </source>
</evidence>
<keyword evidence="2" id="KW-1185">Reference proteome</keyword>
<comment type="caution">
    <text evidence="1">The sequence shown here is derived from an EMBL/GenBank/DDBJ whole genome shotgun (WGS) entry which is preliminary data.</text>
</comment>
<proteinExistence type="predicted"/>
<dbReference type="AlphaFoldDB" id="E7G9C3"/>
<accession>E7G9C3</accession>
<reference evidence="1 2" key="1">
    <citation type="submission" date="2010-12" db="EMBL/GenBank/DDBJ databases">
        <title>The Genome Sequence of Coprobacillus sp. strain 29_1.</title>
        <authorList>
            <consortium name="The Broad Institute Genome Sequencing Platform"/>
            <person name="Earl A."/>
            <person name="Ward D."/>
            <person name="Feldgarden M."/>
            <person name="Gevers D."/>
            <person name="Daigneault M."/>
            <person name="Sibley C.D."/>
            <person name="White A."/>
            <person name="Strauss J."/>
            <person name="Allen-Vercoe E."/>
            <person name="Young S.K."/>
            <person name="Zeng Q."/>
            <person name="Gargeya S."/>
            <person name="Fitzgerald M."/>
            <person name="Haas B."/>
            <person name="Abouelleil A."/>
            <person name="Alvarado L."/>
            <person name="Arachchi H.M."/>
            <person name="Berlin A."/>
            <person name="Brown A."/>
            <person name="Chapman S.B."/>
            <person name="Chen Z."/>
            <person name="Dunbar C."/>
            <person name="Freedman E."/>
            <person name="Gearin G."/>
            <person name="Gellesch M."/>
            <person name="Goldberg J."/>
            <person name="Griggs A."/>
            <person name="Gujja S."/>
            <person name="Heilman E."/>
            <person name="Heiman D."/>
            <person name="Howarth C."/>
            <person name="Larson L."/>
            <person name="Lui A."/>
            <person name="MacDonald P.J.P."/>
            <person name="Mehta T."/>
            <person name="Montmayeur A."/>
            <person name="Murphy C."/>
            <person name="Neiman D."/>
            <person name="Pearson M."/>
            <person name="Priest M."/>
            <person name="Roberts A."/>
            <person name="Saif S."/>
            <person name="Shea T."/>
            <person name="Shenoy N."/>
            <person name="Sisk P."/>
            <person name="Stolte C."/>
            <person name="Sykes S."/>
            <person name="White J."/>
            <person name="Yandava C."/>
            <person name="Nusbaum C."/>
            <person name="Birren B."/>
        </authorList>
    </citation>
    <scope>NUCLEOTIDE SEQUENCE [LARGE SCALE GENOMIC DNA]</scope>
    <source>
        <strain evidence="1 2">29_1</strain>
    </source>
</reference>
<dbReference type="HOGENOM" id="CLU_784613_0_0_9"/>
<evidence type="ECO:0000313" key="2">
    <source>
        <dbReference type="Proteomes" id="UP000003157"/>
    </source>
</evidence>
<gene>
    <name evidence="1" type="ORF">HMPREF9488_01361</name>
</gene>
<name>E7G9C3_9FIRM</name>
<protein>
    <submittedName>
        <fullName evidence="1">Uncharacterized protein</fullName>
    </submittedName>
</protein>
<sequence length="353" mass="40910">MMAALKMRELYHKYHYFEHCTVDIFIDQTKLDNYEILTLESLQIEETTSVKSSVAYLNMSVEDYTSEIKKTLQIGAKMLIKAGYEKNKQIVFCGFIEELIIRKTEDKQMKVDIIGMDVLALMTMGNHYAQKDQKTIHMILDDISKRSVYKKYISKIEMPSVSQSNNQLIPIYLKSDFEMLKEICSYFHFETFIVKETLYIGKFQQYTFDTLYLEDDLGVYETQLDCSVSSLAQEIEVVSFDFNSKQLSKKKKLSYTSFPVSSQVTSLMKEKTQRIVIGGINEMAGLDIFIDGYSQKMLNQYGEISITTVFLPELTCGMTVEFTLANQKLKCYVTSVHHYLLDEMKTRIRGCCL</sequence>
<dbReference type="EMBL" id="ADKX01000024">
    <property type="protein sequence ID" value="EFW05413.1"/>
    <property type="molecule type" value="Genomic_DNA"/>
</dbReference>
<dbReference type="Proteomes" id="UP000003157">
    <property type="component" value="Unassembled WGS sequence"/>
</dbReference>
<organism evidence="1 2">
    <name type="scientific">Coprobacillus cateniformis</name>
    <dbReference type="NCBI Taxonomy" id="100884"/>
    <lineage>
        <taxon>Bacteria</taxon>
        <taxon>Bacillati</taxon>
        <taxon>Bacillota</taxon>
        <taxon>Erysipelotrichia</taxon>
        <taxon>Erysipelotrichales</taxon>
        <taxon>Coprobacillaceae</taxon>
        <taxon>Coprobacillus</taxon>
    </lineage>
</organism>